<dbReference type="PANTHER" id="PTHR30195:SF15">
    <property type="entry name" value="TYPE I RESTRICTION ENZYME HINDI ENDONUCLEASE SUBUNIT"/>
    <property type="match status" value="1"/>
</dbReference>
<reference evidence="3 4" key="1">
    <citation type="submission" date="2020-03" db="EMBL/GenBank/DDBJ databases">
        <title>Salinimicrobium sp. nov, isolated from SCS.</title>
        <authorList>
            <person name="Cao W.R."/>
        </authorList>
    </citation>
    <scope>NUCLEOTIDE SEQUENCE [LARGE SCALE GENOMIC DNA]</scope>
    <source>
        <strain evidence="4">J15B91</strain>
    </source>
</reference>
<keyword evidence="4" id="KW-1185">Reference proteome</keyword>
<gene>
    <name evidence="3" type="ORF">HC175_19770</name>
</gene>
<proteinExistence type="predicted"/>
<comment type="caution">
    <text evidence="3">The sequence shown here is derived from an EMBL/GenBank/DDBJ whole genome shotgun (WGS) entry which is preliminary data.</text>
</comment>
<feature type="domain" description="SWI2/SNF2 ATPase" evidence="2">
    <location>
        <begin position="6"/>
        <end position="58"/>
    </location>
</feature>
<keyword evidence="3" id="KW-0255">Endonuclease</keyword>
<dbReference type="InterPro" id="IPR040980">
    <property type="entry name" value="SWI2_SNF2"/>
</dbReference>
<dbReference type="GO" id="GO:0004519">
    <property type="term" value="F:endonuclease activity"/>
    <property type="evidence" value="ECO:0007669"/>
    <property type="project" value="UniProtKB-KW"/>
</dbReference>
<dbReference type="InterPro" id="IPR051268">
    <property type="entry name" value="Type-I_R_enzyme_R_subunit"/>
</dbReference>
<feature type="non-terminal residue" evidence="3">
    <location>
        <position position="1"/>
    </location>
</feature>
<organism evidence="3 4">
    <name type="scientific">Salinimicrobium oceani</name>
    <dbReference type="NCBI Taxonomy" id="2722702"/>
    <lineage>
        <taxon>Bacteria</taxon>
        <taxon>Pseudomonadati</taxon>
        <taxon>Bacteroidota</taxon>
        <taxon>Flavobacteriia</taxon>
        <taxon>Flavobacteriales</taxon>
        <taxon>Flavobacteriaceae</taxon>
        <taxon>Salinimicrobium</taxon>
    </lineage>
</organism>
<dbReference type="EMBL" id="JAAVJR010000863">
    <property type="protein sequence ID" value="NJW55155.1"/>
    <property type="molecule type" value="Genomic_DNA"/>
</dbReference>
<accession>A0ABX1D479</accession>
<name>A0ABX1D479_9FLAO</name>
<dbReference type="InterPro" id="IPR027417">
    <property type="entry name" value="P-loop_NTPase"/>
</dbReference>
<evidence type="ECO:0000259" key="2">
    <source>
        <dbReference type="Pfam" id="PF18766"/>
    </source>
</evidence>
<protein>
    <submittedName>
        <fullName evidence="3">Type I restriction endonuclease subunit R</fullName>
    </submittedName>
</protein>
<keyword evidence="1" id="KW-0680">Restriction system</keyword>
<keyword evidence="3" id="KW-0540">Nuclease</keyword>
<dbReference type="PANTHER" id="PTHR30195">
    <property type="entry name" value="TYPE I SITE-SPECIFIC DEOXYRIBONUCLEASE PROTEIN SUBUNIT M AND R"/>
    <property type="match status" value="1"/>
</dbReference>
<evidence type="ECO:0000313" key="4">
    <source>
        <dbReference type="Proteomes" id="UP000703674"/>
    </source>
</evidence>
<dbReference type="Pfam" id="PF18766">
    <property type="entry name" value="SWI2_SNF2"/>
    <property type="match status" value="1"/>
</dbReference>
<sequence length="133" mass="15125">GEFYGGNYIDVYTIKESVADGATVELLYDEGIAQMDVRKEELDAEFEEKFQDASEEKKDKLKRVALQKYQLSSSRITDIGKHIVNHYQSKIYPDGHKALIVTSGRDAAIKYHKVLTELKKQGLHNFDSKVVIS</sequence>
<keyword evidence="3" id="KW-0378">Hydrolase</keyword>
<feature type="non-terminal residue" evidence="3">
    <location>
        <position position="133"/>
    </location>
</feature>
<dbReference type="Gene3D" id="3.40.50.300">
    <property type="entry name" value="P-loop containing nucleotide triphosphate hydrolases"/>
    <property type="match status" value="1"/>
</dbReference>
<evidence type="ECO:0000256" key="1">
    <source>
        <dbReference type="ARBA" id="ARBA00022747"/>
    </source>
</evidence>
<dbReference type="Proteomes" id="UP000703674">
    <property type="component" value="Unassembled WGS sequence"/>
</dbReference>
<evidence type="ECO:0000313" key="3">
    <source>
        <dbReference type="EMBL" id="NJW55155.1"/>
    </source>
</evidence>